<dbReference type="RefSeq" id="WP_163053249.1">
    <property type="nucleotide sequence ID" value="NZ_JAAGLI010000093.1"/>
</dbReference>
<reference evidence="1 2" key="1">
    <citation type="submission" date="2020-01" db="EMBL/GenBank/DDBJ databases">
        <title>Insect and environment-associated Actinomycetes.</title>
        <authorList>
            <person name="Currrie C."/>
            <person name="Chevrette M."/>
            <person name="Carlson C."/>
            <person name="Stubbendieck R."/>
            <person name="Wendt-Pienkowski E."/>
        </authorList>
    </citation>
    <scope>NUCLEOTIDE SEQUENCE [LARGE SCALE GENOMIC DNA]</scope>
    <source>
        <strain evidence="1 2">SID10258</strain>
    </source>
</reference>
<evidence type="ECO:0000313" key="2">
    <source>
        <dbReference type="Proteomes" id="UP000475532"/>
    </source>
</evidence>
<dbReference type="Gene3D" id="1.10.150.20">
    <property type="entry name" value="5' to 3' exonuclease, C-terminal subdomain"/>
    <property type="match status" value="1"/>
</dbReference>
<dbReference type="SUPFAM" id="SSF47789">
    <property type="entry name" value="C-terminal domain of RNA polymerase alpha subunit"/>
    <property type="match status" value="1"/>
</dbReference>
<dbReference type="EMBL" id="JAAGLI010000093">
    <property type="protein sequence ID" value="NEA21626.1"/>
    <property type="molecule type" value="Genomic_DNA"/>
</dbReference>
<sequence length="63" mass="6753">MSTDLPKLSAPATRALAVAGYTDLEKLATAREKDIAALHGMGPYSIKILRQALQDHGLSFAEK</sequence>
<gene>
    <name evidence="1" type="ORF">G3I70_03800</name>
</gene>
<accession>A0A6L9Q946</accession>
<comment type="caution">
    <text evidence="1">The sequence shown here is derived from an EMBL/GenBank/DDBJ whole genome shotgun (WGS) entry which is preliminary data.</text>
</comment>
<organism evidence="1 2">
    <name type="scientific">Actinomadura bangladeshensis</name>
    <dbReference type="NCBI Taxonomy" id="453573"/>
    <lineage>
        <taxon>Bacteria</taxon>
        <taxon>Bacillati</taxon>
        <taxon>Actinomycetota</taxon>
        <taxon>Actinomycetes</taxon>
        <taxon>Streptosporangiales</taxon>
        <taxon>Thermomonosporaceae</taxon>
        <taxon>Actinomadura</taxon>
    </lineage>
</organism>
<name>A0A6L9Q946_9ACTN</name>
<evidence type="ECO:0000313" key="1">
    <source>
        <dbReference type="EMBL" id="NEA21626.1"/>
    </source>
</evidence>
<dbReference type="Proteomes" id="UP000475532">
    <property type="component" value="Unassembled WGS sequence"/>
</dbReference>
<dbReference type="AlphaFoldDB" id="A0A6L9Q946"/>
<keyword evidence="1" id="KW-0238">DNA-binding</keyword>
<proteinExistence type="predicted"/>
<protein>
    <submittedName>
        <fullName evidence="1">DNA-binding protein</fullName>
    </submittedName>
</protein>
<dbReference type="GO" id="GO:0003677">
    <property type="term" value="F:DNA binding"/>
    <property type="evidence" value="ECO:0007669"/>
    <property type="project" value="UniProtKB-KW"/>
</dbReference>